<reference evidence="2 3" key="1">
    <citation type="submission" date="2022-07" db="EMBL/GenBank/DDBJ databases">
        <title>Novel species in genus cellulomonas.</title>
        <authorList>
            <person name="Ye L."/>
        </authorList>
    </citation>
    <scope>NUCLEOTIDE SEQUENCE [LARGE SCALE GENOMIC DNA]</scope>
    <source>
        <strain evidence="3">zg-B89</strain>
    </source>
</reference>
<feature type="signal peptide" evidence="1">
    <location>
        <begin position="1"/>
        <end position="25"/>
    </location>
</feature>
<dbReference type="EMBL" id="CP101987">
    <property type="protein sequence ID" value="UUI70827.1"/>
    <property type="molecule type" value="Genomic_DNA"/>
</dbReference>
<dbReference type="RefSeq" id="WP_227576166.1">
    <property type="nucleotide sequence ID" value="NZ_CP101987.1"/>
</dbReference>
<organism evidence="2 3">
    <name type="scientific">Cellulomonas xiejunii</name>
    <dbReference type="NCBI Taxonomy" id="2968083"/>
    <lineage>
        <taxon>Bacteria</taxon>
        <taxon>Bacillati</taxon>
        <taxon>Actinomycetota</taxon>
        <taxon>Actinomycetes</taxon>
        <taxon>Micrococcales</taxon>
        <taxon>Cellulomonadaceae</taxon>
        <taxon>Cellulomonas</taxon>
    </lineage>
</organism>
<gene>
    <name evidence="2" type="ORF">NP048_13640</name>
</gene>
<dbReference type="Proteomes" id="UP001316384">
    <property type="component" value="Chromosome"/>
</dbReference>
<evidence type="ECO:0000256" key="1">
    <source>
        <dbReference type="SAM" id="SignalP"/>
    </source>
</evidence>
<protein>
    <submittedName>
        <fullName evidence="2">Uncharacterized protein</fullName>
    </submittedName>
</protein>
<keyword evidence="3" id="KW-1185">Reference proteome</keyword>
<feature type="chain" id="PRO_5046250423" evidence="1">
    <location>
        <begin position="26"/>
        <end position="143"/>
    </location>
</feature>
<keyword evidence="1" id="KW-0732">Signal</keyword>
<evidence type="ECO:0000313" key="2">
    <source>
        <dbReference type="EMBL" id="UUI70827.1"/>
    </source>
</evidence>
<sequence>MRTPRHRPGRLAAASLAVAALLTLAACSGGEDEGVDPSSADWPQAVDPAAHEGEFVVVWTAIAENAEDPALAAEVERLAAEGYEVEPWSPGCQSGAQEPLTTLTGFTEPVGVGVAFASEEDAGVFDTRDEGSTVSHTTGTWTC</sequence>
<proteinExistence type="predicted"/>
<name>A0ABY5KK12_9CELL</name>
<dbReference type="PROSITE" id="PS51257">
    <property type="entry name" value="PROKAR_LIPOPROTEIN"/>
    <property type="match status" value="1"/>
</dbReference>
<evidence type="ECO:0000313" key="3">
    <source>
        <dbReference type="Proteomes" id="UP001316384"/>
    </source>
</evidence>
<accession>A0ABY5KK12</accession>